<dbReference type="OrthoDB" id="1584384at2759"/>
<dbReference type="GO" id="GO:0000422">
    <property type="term" value="P:autophagy of mitochondrion"/>
    <property type="evidence" value="ECO:0007669"/>
    <property type="project" value="TreeGrafter"/>
</dbReference>
<evidence type="ECO:0000256" key="7">
    <source>
        <dbReference type="ARBA" id="ARBA00023006"/>
    </source>
</evidence>
<comment type="subcellular location">
    <subcellularLocation>
        <location evidence="1">Cytoplasm</location>
    </subcellularLocation>
</comment>
<evidence type="ECO:0000256" key="8">
    <source>
        <dbReference type="SAM" id="Coils"/>
    </source>
</evidence>
<keyword evidence="7" id="KW-0072">Autophagy</keyword>
<feature type="compositionally biased region" description="Basic and acidic residues" evidence="9">
    <location>
        <begin position="14"/>
        <end position="29"/>
    </location>
</feature>
<dbReference type="GO" id="GO:0000407">
    <property type="term" value="C:phagophore assembly site"/>
    <property type="evidence" value="ECO:0007669"/>
    <property type="project" value="TreeGrafter"/>
</dbReference>
<dbReference type="GO" id="GO:0019776">
    <property type="term" value="F:Atg8-family ligase activity"/>
    <property type="evidence" value="ECO:0007669"/>
    <property type="project" value="TreeGrafter"/>
</dbReference>
<keyword evidence="8" id="KW-0175">Coiled coil</keyword>
<dbReference type="Pfam" id="PF03987">
    <property type="entry name" value="Autophagy_act_C"/>
    <property type="match status" value="1"/>
</dbReference>
<dbReference type="InterPro" id="IPR007135">
    <property type="entry name" value="Atg3/Atg10"/>
</dbReference>
<protein>
    <submittedName>
        <fullName evidence="10">E2-like enzyme, variant 2</fullName>
    </submittedName>
</protein>
<keyword evidence="5" id="KW-0833">Ubl conjugation pathway</keyword>
<name>A0A7J6NVC4_PEROL</name>
<evidence type="ECO:0000313" key="10">
    <source>
        <dbReference type="EMBL" id="KAF4687862.1"/>
    </source>
</evidence>
<dbReference type="AlphaFoldDB" id="A0A7J6NVC4"/>
<organism evidence="10 11">
    <name type="scientific">Perkinsus olseni</name>
    <name type="common">Perkinsus atlanticus</name>
    <dbReference type="NCBI Taxonomy" id="32597"/>
    <lineage>
        <taxon>Eukaryota</taxon>
        <taxon>Sar</taxon>
        <taxon>Alveolata</taxon>
        <taxon>Perkinsozoa</taxon>
        <taxon>Perkinsea</taxon>
        <taxon>Perkinsida</taxon>
        <taxon>Perkinsidae</taxon>
        <taxon>Perkinsus</taxon>
    </lineage>
</organism>
<dbReference type="GO" id="GO:0015031">
    <property type="term" value="P:protein transport"/>
    <property type="evidence" value="ECO:0007669"/>
    <property type="project" value="UniProtKB-KW"/>
</dbReference>
<evidence type="ECO:0000256" key="9">
    <source>
        <dbReference type="SAM" id="MobiDB-lite"/>
    </source>
</evidence>
<dbReference type="Proteomes" id="UP000541610">
    <property type="component" value="Unassembled WGS sequence"/>
</dbReference>
<dbReference type="GO" id="GO:0044804">
    <property type="term" value="P:nucleophagy"/>
    <property type="evidence" value="ECO:0007669"/>
    <property type="project" value="TreeGrafter"/>
</dbReference>
<dbReference type="PANTHER" id="PTHR12866">
    <property type="entry name" value="UBIQUITIN-LIKE-CONJUGATING ENZYME ATG3"/>
    <property type="match status" value="1"/>
</dbReference>
<comment type="similarity">
    <text evidence="2">Belongs to the ATG3 family.</text>
</comment>
<reference evidence="10 11" key="1">
    <citation type="submission" date="2020-04" db="EMBL/GenBank/DDBJ databases">
        <title>Perkinsus olseni comparative genomics.</title>
        <authorList>
            <person name="Bogema D.R."/>
        </authorList>
    </citation>
    <scope>NUCLEOTIDE SEQUENCE [LARGE SCALE GENOMIC DNA]</scope>
    <source>
        <strain evidence="10">00978-12</strain>
    </source>
</reference>
<comment type="caution">
    <text evidence="10">The sequence shown here is derived from an EMBL/GenBank/DDBJ whole genome shotgun (WGS) entry which is preliminary data.</text>
</comment>
<accession>A0A7J6NVC4</accession>
<keyword evidence="4" id="KW-0963">Cytoplasm</keyword>
<gene>
    <name evidence="10" type="primary">ATG3_1</name>
    <name evidence="10" type="ORF">FOZ60_003421</name>
</gene>
<dbReference type="GO" id="GO:0005829">
    <property type="term" value="C:cytosol"/>
    <property type="evidence" value="ECO:0007669"/>
    <property type="project" value="TreeGrafter"/>
</dbReference>
<proteinExistence type="inferred from homology"/>
<evidence type="ECO:0000256" key="6">
    <source>
        <dbReference type="ARBA" id="ARBA00022927"/>
    </source>
</evidence>
<feature type="coiled-coil region" evidence="8">
    <location>
        <begin position="182"/>
        <end position="209"/>
    </location>
</feature>
<keyword evidence="3" id="KW-0813">Transport</keyword>
<dbReference type="GO" id="GO:0061723">
    <property type="term" value="P:glycophagy"/>
    <property type="evidence" value="ECO:0007669"/>
    <property type="project" value="TreeGrafter"/>
</dbReference>
<sequence length="578" mass="64534">MIENSLKQLPLYKPPERPEAEKLSRVDQHDLDDATMKDLATWFMAEDKRAVDGVSRSMVLDFVGESLGLLEPEEAEMEKDDDKRYPRFGKEKGKQLSEVTKAFVHKGHGRLDEEKRQGGCSLSEAAEFLSSVIGIHGDDAADKVRERLHEIVEKNYKNTGPAVSVFQNPMNIPPPPQPLPEVDEEEANKAVLKLELEQYEAELAEGDADKERKKWLQNEIKTVKGLLQKKFLDTIMSSSAPSVEEIGHRLGDAYRGFVTMFSKVPTESKFAVKGTLTPEEFVAAGDALVTKFPTWQWAPAAKASYEQSYLPKEKQYLVTKGVPCFARVKDLEDSVRDVAITSAEDEDGWLQTGESHPVYAVGRGNASSEEEETTEITAAVEEGQQPAAKSDTQARGPTMVVVEDYGDEEANAAISALDSLIAPGDAAASPVVVPPPDESEDLRRSYDLSITWDKYYQTPRLWLSGFDRFGQPLAPERIFEDVLTEYRSKTVTVDPHPCTGIPCASIHPCRHAEMMLRVIQSWQDAGEKVTLLWWTEAPERWVHALRQVQSELALLVFLKFISGVVPTINYDFTADVTM</sequence>
<feature type="region of interest" description="Disordered" evidence="9">
    <location>
        <begin position="1"/>
        <end position="29"/>
    </location>
</feature>
<evidence type="ECO:0000256" key="4">
    <source>
        <dbReference type="ARBA" id="ARBA00022490"/>
    </source>
</evidence>
<evidence type="ECO:0000256" key="2">
    <source>
        <dbReference type="ARBA" id="ARBA00007683"/>
    </source>
</evidence>
<dbReference type="PANTHER" id="PTHR12866:SF2">
    <property type="entry name" value="UBIQUITIN-LIKE-CONJUGATING ENZYME ATG3"/>
    <property type="match status" value="1"/>
</dbReference>
<dbReference type="GO" id="GO:0000045">
    <property type="term" value="P:autophagosome assembly"/>
    <property type="evidence" value="ECO:0007669"/>
    <property type="project" value="TreeGrafter"/>
</dbReference>
<dbReference type="EMBL" id="JABANP010000170">
    <property type="protein sequence ID" value="KAF4687862.1"/>
    <property type="molecule type" value="Genomic_DNA"/>
</dbReference>
<evidence type="ECO:0000313" key="11">
    <source>
        <dbReference type="Proteomes" id="UP000541610"/>
    </source>
</evidence>
<keyword evidence="6" id="KW-0653">Protein transport</keyword>
<evidence type="ECO:0000256" key="1">
    <source>
        <dbReference type="ARBA" id="ARBA00004496"/>
    </source>
</evidence>
<evidence type="ECO:0000256" key="3">
    <source>
        <dbReference type="ARBA" id="ARBA00022448"/>
    </source>
</evidence>
<evidence type="ECO:0000256" key="5">
    <source>
        <dbReference type="ARBA" id="ARBA00022786"/>
    </source>
</evidence>